<name>A0A0H2QB13_9ENTE</name>
<evidence type="ECO:0000313" key="2">
    <source>
        <dbReference type="Proteomes" id="UP000196074"/>
    </source>
</evidence>
<organism evidence="1 2">
    <name type="scientific">Enterococcus cecorum</name>
    <dbReference type="NCBI Taxonomy" id="44008"/>
    <lineage>
        <taxon>Bacteria</taxon>
        <taxon>Bacillati</taxon>
        <taxon>Bacillota</taxon>
        <taxon>Bacilli</taxon>
        <taxon>Lactobacillales</taxon>
        <taxon>Enterococcaceae</taxon>
        <taxon>Enterococcus</taxon>
    </lineage>
</organism>
<reference evidence="2" key="1">
    <citation type="submission" date="2017-04" db="EMBL/GenBank/DDBJ databases">
        <title>Function of individual gut microbiota members based on whole genome sequencing of pure cultures obtained from chicken caecum.</title>
        <authorList>
            <person name="Medvecky M."/>
            <person name="Cejkova D."/>
            <person name="Polansky O."/>
            <person name="Karasova D."/>
            <person name="Kubasova T."/>
            <person name="Cizek A."/>
            <person name="Rychlik I."/>
        </authorList>
    </citation>
    <scope>NUCLEOTIDE SEQUENCE [LARGE SCALE GENOMIC DNA]</scope>
    <source>
        <strain evidence="2">An144</strain>
    </source>
</reference>
<sequence>MSAKVDELTRMINGLNAEELDLIIEYIYTLKDLENIKARLDVESGNTEAFDSVEEWWQSINED</sequence>
<accession>A0A0H2QB13</accession>
<protein>
    <submittedName>
        <fullName evidence="1">Uncharacterized protein</fullName>
    </submittedName>
</protein>
<dbReference type="AlphaFoldDB" id="A0A0H2QB13"/>
<dbReference type="RefSeq" id="WP_016250392.1">
    <property type="nucleotide sequence ID" value="NZ_AP035890.1"/>
</dbReference>
<dbReference type="Proteomes" id="UP000196074">
    <property type="component" value="Unassembled WGS sequence"/>
</dbReference>
<comment type="caution">
    <text evidence="1">The sequence shown here is derived from an EMBL/GenBank/DDBJ whole genome shotgun (WGS) entry which is preliminary data.</text>
</comment>
<gene>
    <name evidence="1" type="ORF">B5E88_02630</name>
</gene>
<evidence type="ECO:0000313" key="1">
    <source>
        <dbReference type="EMBL" id="OUQ11371.1"/>
    </source>
</evidence>
<proteinExistence type="predicted"/>
<dbReference type="SMR" id="A0A0H2QB13"/>
<dbReference type="EMBL" id="NFLC01000003">
    <property type="protein sequence ID" value="OUQ11371.1"/>
    <property type="molecule type" value="Genomic_DNA"/>
</dbReference>
<dbReference type="GeneID" id="60870588"/>